<organism evidence="4 5">
    <name type="scientific">Silvibacterium bohemicum</name>
    <dbReference type="NCBI Taxonomy" id="1577686"/>
    <lineage>
        <taxon>Bacteria</taxon>
        <taxon>Pseudomonadati</taxon>
        <taxon>Acidobacteriota</taxon>
        <taxon>Terriglobia</taxon>
        <taxon>Terriglobales</taxon>
        <taxon>Acidobacteriaceae</taxon>
        <taxon>Silvibacterium</taxon>
    </lineage>
</organism>
<dbReference type="PANTHER" id="PTHR46401:SF2">
    <property type="entry name" value="GLYCOSYLTRANSFERASE WBBK-RELATED"/>
    <property type="match status" value="1"/>
</dbReference>
<evidence type="ECO:0000256" key="1">
    <source>
        <dbReference type="ARBA" id="ARBA00022679"/>
    </source>
</evidence>
<dbReference type="CDD" id="cd03809">
    <property type="entry name" value="GT4_MtfB-like"/>
    <property type="match status" value="1"/>
</dbReference>
<dbReference type="InterPro" id="IPR001296">
    <property type="entry name" value="Glyco_trans_1"/>
</dbReference>
<dbReference type="Proteomes" id="UP000538666">
    <property type="component" value="Unassembled WGS sequence"/>
</dbReference>
<dbReference type="PANTHER" id="PTHR46401">
    <property type="entry name" value="GLYCOSYLTRANSFERASE WBBK-RELATED"/>
    <property type="match status" value="1"/>
</dbReference>
<dbReference type="Pfam" id="PF13439">
    <property type="entry name" value="Glyco_transf_4"/>
    <property type="match status" value="1"/>
</dbReference>
<evidence type="ECO:0000313" key="4">
    <source>
        <dbReference type="EMBL" id="MBB6146594.1"/>
    </source>
</evidence>
<dbReference type="GO" id="GO:0016757">
    <property type="term" value="F:glycosyltransferase activity"/>
    <property type="evidence" value="ECO:0007669"/>
    <property type="project" value="InterPro"/>
</dbReference>
<accession>A0A841K8I0</accession>
<evidence type="ECO:0000259" key="2">
    <source>
        <dbReference type="Pfam" id="PF00534"/>
    </source>
</evidence>
<feature type="domain" description="Glycosyltransferase subfamily 4-like N-terminal" evidence="3">
    <location>
        <begin position="91"/>
        <end position="168"/>
    </location>
</feature>
<dbReference type="GO" id="GO:0009103">
    <property type="term" value="P:lipopolysaccharide biosynthetic process"/>
    <property type="evidence" value="ECO:0007669"/>
    <property type="project" value="TreeGrafter"/>
</dbReference>
<protein>
    <submittedName>
        <fullName evidence="4">Glycosyltransferase involved in cell wall biosynthesis</fullName>
    </submittedName>
</protein>
<evidence type="ECO:0000259" key="3">
    <source>
        <dbReference type="Pfam" id="PF13439"/>
    </source>
</evidence>
<dbReference type="SUPFAM" id="SSF53756">
    <property type="entry name" value="UDP-Glycosyltransferase/glycogen phosphorylase"/>
    <property type="match status" value="1"/>
</dbReference>
<dbReference type="Pfam" id="PF00534">
    <property type="entry name" value="Glycos_transf_1"/>
    <property type="match status" value="1"/>
</dbReference>
<reference evidence="4 5" key="1">
    <citation type="submission" date="2020-08" db="EMBL/GenBank/DDBJ databases">
        <title>Genomic Encyclopedia of Type Strains, Phase IV (KMG-IV): sequencing the most valuable type-strain genomes for metagenomic binning, comparative biology and taxonomic classification.</title>
        <authorList>
            <person name="Goeker M."/>
        </authorList>
    </citation>
    <scope>NUCLEOTIDE SEQUENCE [LARGE SCALE GENOMIC DNA]</scope>
    <source>
        <strain evidence="4 5">DSM 103733</strain>
    </source>
</reference>
<evidence type="ECO:0000313" key="5">
    <source>
        <dbReference type="Proteomes" id="UP000538666"/>
    </source>
</evidence>
<feature type="domain" description="Glycosyl transferase family 1" evidence="2">
    <location>
        <begin position="183"/>
        <end position="345"/>
    </location>
</feature>
<dbReference type="OrthoDB" id="9797829at2"/>
<gene>
    <name evidence="4" type="ORF">HNQ77_004573</name>
</gene>
<dbReference type="AlphaFoldDB" id="A0A841K8I0"/>
<keyword evidence="5" id="KW-1185">Reference proteome</keyword>
<dbReference type="EMBL" id="JACHEK010000010">
    <property type="protein sequence ID" value="MBB6146594.1"/>
    <property type="molecule type" value="Genomic_DNA"/>
</dbReference>
<keyword evidence="1 4" id="KW-0808">Transferase</keyword>
<dbReference type="RefSeq" id="WP_050060370.1">
    <property type="nucleotide sequence ID" value="NZ_JACHEK010000010.1"/>
</dbReference>
<sequence length="372" mass="40757">MPLKRRQAVIDARWLRTGIGRYILTLLANLKQHIPDIELIGITLPQNVKTIAPYCDRVVAVDCGIYSIAEQLRLPFVNPGASVFCAPHYNIPVLRRGPMVVTVHDLTHLFMPAYAKRLSASVYAKPMLRMATARASHIVTPSNYTKEKMVEHLGSNPEKITVIPGVVDDVFHLQDKSVATETVRREYGIDRPYFLFVGSAAPHKNLERLLVAYHRLCSRRSDAPLLILAMAKDIPSHLGGTNLHKLIDHPSIRRMLAIDDAALSSLYAGATATIVPSLEEGFGLPVAESMACGTPVLCSHRASLPEAAGDAALSFDPESEEEMTDAMLKLIDSPDMVKDLIEAGLQRAALFTRDRAASAYAEVLASVLEVHA</sequence>
<name>A0A841K8I0_9BACT</name>
<dbReference type="InterPro" id="IPR028098">
    <property type="entry name" value="Glyco_trans_4-like_N"/>
</dbReference>
<comment type="caution">
    <text evidence="4">The sequence shown here is derived from an EMBL/GenBank/DDBJ whole genome shotgun (WGS) entry which is preliminary data.</text>
</comment>
<dbReference type="Gene3D" id="3.40.50.2000">
    <property type="entry name" value="Glycogen Phosphorylase B"/>
    <property type="match status" value="2"/>
</dbReference>
<proteinExistence type="predicted"/>